<dbReference type="Proteomes" id="UP000183469">
    <property type="component" value="Unassembled WGS sequence"/>
</dbReference>
<evidence type="ECO:0000259" key="1">
    <source>
        <dbReference type="Pfam" id="PF12728"/>
    </source>
</evidence>
<dbReference type="InterPro" id="IPR041657">
    <property type="entry name" value="HTH_17"/>
</dbReference>
<dbReference type="RefSeq" id="WP_074672661.1">
    <property type="nucleotide sequence ID" value="NZ_FNQG01000009.1"/>
</dbReference>
<dbReference type="SUPFAM" id="SSF46955">
    <property type="entry name" value="Putative DNA-binding domain"/>
    <property type="match status" value="1"/>
</dbReference>
<proteinExistence type="predicted"/>
<accession>A0A1H3YW46</accession>
<evidence type="ECO:0000313" key="3">
    <source>
        <dbReference type="Proteomes" id="UP000183469"/>
    </source>
</evidence>
<reference evidence="2 3" key="1">
    <citation type="submission" date="2016-10" db="EMBL/GenBank/DDBJ databases">
        <authorList>
            <person name="de Groot N.N."/>
        </authorList>
    </citation>
    <scope>NUCLEOTIDE SEQUENCE [LARGE SCALE GENOMIC DNA]</scope>
    <source>
        <strain evidence="2 3">DSM 2872</strain>
    </source>
</reference>
<dbReference type="EMBL" id="FNQG01000009">
    <property type="protein sequence ID" value="SEA15308.1"/>
    <property type="molecule type" value="Genomic_DNA"/>
</dbReference>
<dbReference type="InterPro" id="IPR010093">
    <property type="entry name" value="SinI_DNA-bd"/>
</dbReference>
<protein>
    <submittedName>
        <fullName evidence="2">DNA binding domain-containing protein, excisionase family</fullName>
    </submittedName>
</protein>
<feature type="domain" description="Helix-turn-helix" evidence="1">
    <location>
        <begin position="8"/>
        <end position="57"/>
    </location>
</feature>
<dbReference type="NCBIfam" id="TIGR01764">
    <property type="entry name" value="excise"/>
    <property type="match status" value="1"/>
</dbReference>
<dbReference type="AlphaFoldDB" id="A0A1H3YW46"/>
<organism evidence="2 3">
    <name type="scientific">Selenomonas ruminantium</name>
    <dbReference type="NCBI Taxonomy" id="971"/>
    <lineage>
        <taxon>Bacteria</taxon>
        <taxon>Bacillati</taxon>
        <taxon>Bacillota</taxon>
        <taxon>Negativicutes</taxon>
        <taxon>Selenomonadales</taxon>
        <taxon>Selenomonadaceae</taxon>
        <taxon>Selenomonas</taxon>
    </lineage>
</organism>
<dbReference type="Gene3D" id="3.90.105.50">
    <property type="match status" value="1"/>
</dbReference>
<name>A0A1H3YW46_SELRU</name>
<dbReference type="Pfam" id="PF12728">
    <property type="entry name" value="HTH_17"/>
    <property type="match status" value="1"/>
</dbReference>
<dbReference type="InterPro" id="IPR009061">
    <property type="entry name" value="DNA-bd_dom_put_sf"/>
</dbReference>
<evidence type="ECO:0000313" key="2">
    <source>
        <dbReference type="EMBL" id="SEA15308.1"/>
    </source>
</evidence>
<dbReference type="InterPro" id="IPR038148">
    <property type="entry name" value="Tn1545/Tn916_Xis"/>
</dbReference>
<sequence length="68" mass="7671">MLYEQKILLTVKEFAKVSGLGETCIRNLVRVDGFPVLKNGRKYMIHRQAADKWLEEQAKGTGGHRAAV</sequence>
<dbReference type="GO" id="GO:0003677">
    <property type="term" value="F:DNA binding"/>
    <property type="evidence" value="ECO:0007669"/>
    <property type="project" value="InterPro"/>
</dbReference>
<dbReference type="OrthoDB" id="1666649at2"/>
<gene>
    <name evidence="2" type="ORF">SAMN05660648_02149</name>
</gene>